<evidence type="ECO:0000259" key="3">
    <source>
        <dbReference type="Pfam" id="PF24096"/>
    </source>
</evidence>
<dbReference type="Gene3D" id="1.25.40.10">
    <property type="entry name" value="Tetratricopeptide repeat domain"/>
    <property type="match status" value="1"/>
</dbReference>
<organism evidence="4 5">
    <name type="scientific">Rhodoferax koreensis</name>
    <dbReference type="NCBI Taxonomy" id="1842727"/>
    <lineage>
        <taxon>Bacteria</taxon>
        <taxon>Pseudomonadati</taxon>
        <taxon>Pseudomonadota</taxon>
        <taxon>Betaproteobacteria</taxon>
        <taxon>Burkholderiales</taxon>
        <taxon>Comamonadaceae</taxon>
        <taxon>Rhodoferax</taxon>
    </lineage>
</organism>
<feature type="region of interest" description="Disordered" evidence="1">
    <location>
        <begin position="881"/>
        <end position="930"/>
    </location>
</feature>
<evidence type="ECO:0000313" key="5">
    <source>
        <dbReference type="Proteomes" id="UP000186609"/>
    </source>
</evidence>
<dbReference type="SUPFAM" id="SSF53474">
    <property type="entry name" value="alpha/beta-Hydrolases"/>
    <property type="match status" value="2"/>
</dbReference>
<dbReference type="InterPro" id="IPR046880">
    <property type="entry name" value="TPR-S"/>
</dbReference>
<sequence>MASRAQHDIGFTVPGQPVAAARGSPGPQHRGRVKLSVRIGPGASRDNVQSPQAGVTATARPGEDVVVLGLTDGPTLVLHPENARDLFRAQTEGLVRGAMKAADRQPVQVTAQLAWSGLTRGEAPQARTMIGQALLHGFDIVTGLPGAAAGLAGAAITVALDAQVETGLYALPDALSPGALPASLKGSGLLCVQPPPAAEGPLLVLLHGTFVDTIATFGQMWTQHPQQVQALFAHYAGQVYGFDHATLGQSPIANALALVRTLPDGARLHLLAHSRGGLVGEVLARACAPQPVDAADLAFFEGPAYGPQRNDLQHLVELARGKRIRVERVLRVGCPARGTLLASKRLDAYLSVLKWSLELAHVPVAPQLVDFLYEVARRRADPAELPGLEAMMPDNPMVRWLNQTPLPVPGTLRVVAGDTQGDSLATWVKTLLSDAFFWTDNDLVVQTRSMYGGVPRADGASFVLARGGHVSHFTYFANEASVAAVVAGLADNSPAGFKTIGPLSWAGQDTRGSRGPPPALRPRGVDAARPAVFLLPGILGSNLRRDGERIWLALRFVNGLKSLAWDPATAGHVEADGPVGQVYDRLIARLAETHEVIAFGYDWRRPTEDEARRLALAVDAALDARAASGQPVRLLAHSMGGLLARTMQLERPATWQRMMAHPRARLLMLGTPNAGSWSPMQVLSGDDNFGNALAAFGGLFDNRGAREVMAAMPGFLQLQAALLDPALRLDLATTWQQLADDDLARLRERSFWHDASLQLTAYQWGAPPQPVLDQAVALRRRLDAQALTLGADAAKMLLVAGHAPFTPDGITMGADGLSYLDAPGGGDGRVTLASARLPGGAAWQVDAAHGDLPGVAAAFPAYLELLETGTTQLLPRLPDAAPATRGAVDRHVPSRPSRGTQASQPPSDIADVFGTPLPATPSPRREGGLADPPLRVAVLNADLRFVHQPLVVGHYRSLLLTGTEAVVDALLGRAMSRSLAAGLYPDAPGAQQVFINLHRPADNLLDLPRPHAVVVAGLGHEGRLRATDLAYSVCQAVLAYAQRVAERSATEFEMAATLVGSGGSGISAGAAAQAVAQGAFDARRKLRQNGGPALRQLILVELFLDRASEAWRSLQVQATAAPGQIIVAGPVRQGTGAMRRSLDASYRGAAYDLISALTGPPENGQPTIAYTLDTRRARTEVRALQAQGTLLRELVHAASDHTRHDARIGRTLFNLLVPVEMEPFLGGTSEMIIELDAGTAVIPWELLDTGQTGEERGGHGTGEALPWAIRSKLLRKLQLGSRQFRAQPSDATTEDHVLVVGEPLCDAPYPALPGARSEALAVAARLGSGANGLTADRLTVLASGRDDARSVVGALFAHPYRALHLAGHGALAQAGNTGGMVLSGQAFLGAAEVQAMRVVPELVFLNCCHLAGRTAETALAPFDRAGFAANIAEALIGVGVRCVIAAGWAVEDGPAEIFATTFYEVLLRGERFIDAVAAARSAAWRANPQGSTWAAYQCYGDPGWTWRRSDAGTDTPRAPPSLAEEFAGVSSPVALTLALENLVVRMRFGGGDPALQHGKVAFLAQRHGGEASLEDGLDWSSMGAVAESFGLAFAEAQDLDQAIAWYRRALAAHDGSASLRAAEQLGNLLARRGELSVDLDTARKDIAEALHRLQQLAALQPTPERHNLLGSACKRQAMVANRERDTQAEIKALREMVRHYGLAETTAAPGNAGFYAALNGMAGALRLALLEGRPARIAADRLTQVRAALQDAAERRPDFWSVVGGIELRLLQALTDRTLVEAADALRHDLQDLKTRVSAPAMWASVYAQARFVLGPYRAQAGAPDARAADDLLSSLEAMAAG</sequence>
<accession>A0A1P8JW79</accession>
<reference evidence="4 5" key="1">
    <citation type="submission" date="2017-01" db="EMBL/GenBank/DDBJ databases">
        <authorList>
            <person name="Mah S.A."/>
            <person name="Swanson W.J."/>
            <person name="Moy G.W."/>
            <person name="Vacquier V.D."/>
        </authorList>
    </citation>
    <scope>NUCLEOTIDE SEQUENCE [LARGE SCALE GENOMIC DNA]</scope>
    <source>
        <strain evidence="4 5">DCY110</strain>
    </source>
</reference>
<dbReference type="GO" id="GO:0008374">
    <property type="term" value="F:O-acyltransferase activity"/>
    <property type="evidence" value="ECO:0007669"/>
    <property type="project" value="InterPro"/>
</dbReference>
<evidence type="ECO:0000259" key="2">
    <source>
        <dbReference type="Pfam" id="PF12770"/>
    </source>
</evidence>
<dbReference type="InterPro" id="IPR011990">
    <property type="entry name" value="TPR-like_helical_dom_sf"/>
</dbReference>
<dbReference type="Pfam" id="PF20308">
    <property type="entry name" value="TPR-S"/>
    <property type="match status" value="1"/>
</dbReference>
<proteinExistence type="predicted"/>
<protein>
    <submittedName>
        <fullName evidence="4">Uncharacterized protein</fullName>
    </submittedName>
</protein>
<dbReference type="EMBL" id="CP019236">
    <property type="protein sequence ID" value="APW38026.1"/>
    <property type="molecule type" value="Genomic_DNA"/>
</dbReference>
<dbReference type="RefSeq" id="WP_076199905.1">
    <property type="nucleotide sequence ID" value="NZ_CP019236.1"/>
</dbReference>
<dbReference type="InterPro" id="IPR055803">
    <property type="entry name" value="DUF7379"/>
</dbReference>
<dbReference type="Pfam" id="PF02450">
    <property type="entry name" value="LCAT"/>
    <property type="match status" value="1"/>
</dbReference>
<keyword evidence="5" id="KW-1185">Reference proteome</keyword>
<evidence type="ECO:0000256" key="1">
    <source>
        <dbReference type="SAM" id="MobiDB-lite"/>
    </source>
</evidence>
<dbReference type="KEGG" id="rhy:RD110_13165"/>
<dbReference type="InterPro" id="IPR003386">
    <property type="entry name" value="LACT/PDAT_acylTrfase"/>
</dbReference>
<feature type="region of interest" description="Disordered" evidence="1">
    <location>
        <begin position="1"/>
        <end position="32"/>
    </location>
</feature>
<gene>
    <name evidence="4" type="ORF">RD110_13165</name>
</gene>
<dbReference type="Proteomes" id="UP000186609">
    <property type="component" value="Chromosome"/>
</dbReference>
<feature type="compositionally biased region" description="Polar residues" evidence="1">
    <location>
        <begin position="897"/>
        <end position="906"/>
    </location>
</feature>
<feature type="domain" description="DUF7379" evidence="3">
    <location>
        <begin position="203"/>
        <end position="314"/>
    </location>
</feature>
<dbReference type="InterPro" id="IPR029058">
    <property type="entry name" value="AB_hydrolase_fold"/>
</dbReference>
<dbReference type="Pfam" id="PF24096">
    <property type="entry name" value="DUF7379"/>
    <property type="match status" value="1"/>
</dbReference>
<dbReference type="InterPro" id="IPR024983">
    <property type="entry name" value="CHAT_dom"/>
</dbReference>
<name>A0A1P8JW79_9BURK</name>
<feature type="domain" description="CHAT" evidence="2">
    <location>
        <begin position="1207"/>
        <end position="1501"/>
    </location>
</feature>
<dbReference type="GO" id="GO:0006629">
    <property type="term" value="P:lipid metabolic process"/>
    <property type="evidence" value="ECO:0007669"/>
    <property type="project" value="InterPro"/>
</dbReference>
<dbReference type="OrthoDB" id="869379at2"/>
<dbReference type="STRING" id="1842727.RD110_13165"/>
<evidence type="ECO:0000313" key="4">
    <source>
        <dbReference type="EMBL" id="APW38026.1"/>
    </source>
</evidence>
<dbReference type="Pfam" id="PF12770">
    <property type="entry name" value="CHAT"/>
    <property type="match status" value="1"/>
</dbReference>
<dbReference type="Gene3D" id="3.40.50.1820">
    <property type="entry name" value="alpha/beta hydrolase"/>
    <property type="match status" value="2"/>
</dbReference>